<dbReference type="SUPFAM" id="SSF56672">
    <property type="entry name" value="DNA/RNA polymerases"/>
    <property type="match status" value="1"/>
</dbReference>
<proteinExistence type="predicted"/>
<comment type="caution">
    <text evidence="9">The sequence shown here is derived from an EMBL/GenBank/DDBJ whole genome shotgun (WGS) entry which is preliminary data.</text>
</comment>
<reference evidence="9 10" key="1">
    <citation type="submission" date="2020-04" db="EMBL/GenBank/DDBJ databases">
        <title>Perkinsus olseni comparative genomics.</title>
        <authorList>
            <person name="Bogema D.R."/>
        </authorList>
    </citation>
    <scope>NUCLEOTIDE SEQUENCE [LARGE SCALE GENOMIC DNA]</scope>
    <source>
        <strain evidence="9">00978-12</strain>
    </source>
</reference>
<dbReference type="Gene3D" id="1.10.340.70">
    <property type="match status" value="1"/>
</dbReference>
<dbReference type="OrthoDB" id="10030726at2759"/>
<dbReference type="InterPro" id="IPR043502">
    <property type="entry name" value="DNA/RNA_pol_sf"/>
</dbReference>
<dbReference type="InterPro" id="IPR012337">
    <property type="entry name" value="RNaseH-like_sf"/>
</dbReference>
<dbReference type="GO" id="GO:0015074">
    <property type="term" value="P:DNA integration"/>
    <property type="evidence" value="ECO:0007669"/>
    <property type="project" value="InterPro"/>
</dbReference>
<feature type="non-terminal residue" evidence="9">
    <location>
        <position position="1"/>
    </location>
</feature>
<dbReference type="GO" id="GO:0004519">
    <property type="term" value="F:endonuclease activity"/>
    <property type="evidence" value="ECO:0007669"/>
    <property type="project" value="UniProtKB-KW"/>
</dbReference>
<dbReference type="FunFam" id="3.30.420.10:FF:000032">
    <property type="entry name" value="Retrovirus-related Pol polyprotein from transposon 297-like Protein"/>
    <property type="match status" value="1"/>
</dbReference>
<keyword evidence="2" id="KW-0548">Nucleotidyltransferase</keyword>
<keyword evidence="4" id="KW-0255">Endonuclease</keyword>
<feature type="domain" description="Integrase catalytic" evidence="8">
    <location>
        <begin position="409"/>
        <end position="564"/>
    </location>
</feature>
<dbReference type="Proteomes" id="UP000541610">
    <property type="component" value="Unassembled WGS sequence"/>
</dbReference>
<dbReference type="GO" id="GO:0016787">
    <property type="term" value="F:hydrolase activity"/>
    <property type="evidence" value="ECO:0007669"/>
    <property type="project" value="UniProtKB-KW"/>
</dbReference>
<dbReference type="Gene3D" id="3.30.420.10">
    <property type="entry name" value="Ribonuclease H-like superfamily/Ribonuclease H"/>
    <property type="match status" value="1"/>
</dbReference>
<dbReference type="Gene3D" id="3.30.70.270">
    <property type="match status" value="1"/>
</dbReference>
<dbReference type="EMBL" id="JABANP010000529">
    <property type="protein sequence ID" value="KAF4681261.1"/>
    <property type="molecule type" value="Genomic_DNA"/>
</dbReference>
<organism evidence="9 10">
    <name type="scientific">Perkinsus olseni</name>
    <name type="common">Perkinsus atlanticus</name>
    <dbReference type="NCBI Taxonomy" id="32597"/>
    <lineage>
        <taxon>Eukaryota</taxon>
        <taxon>Sar</taxon>
        <taxon>Alveolata</taxon>
        <taxon>Perkinsozoa</taxon>
        <taxon>Perkinsea</taxon>
        <taxon>Perkinsida</taxon>
        <taxon>Perkinsidae</taxon>
        <taxon>Perkinsus</taxon>
    </lineage>
</organism>
<evidence type="ECO:0000313" key="9">
    <source>
        <dbReference type="EMBL" id="KAF4681261.1"/>
    </source>
</evidence>
<dbReference type="InterPro" id="IPR001584">
    <property type="entry name" value="Integrase_cat-core"/>
</dbReference>
<dbReference type="InterPro" id="IPR050951">
    <property type="entry name" value="Retrovirus_Pol_polyprotein"/>
</dbReference>
<dbReference type="PANTHER" id="PTHR37984">
    <property type="entry name" value="PROTEIN CBG26694"/>
    <property type="match status" value="1"/>
</dbReference>
<evidence type="ECO:0000256" key="1">
    <source>
        <dbReference type="ARBA" id="ARBA00022679"/>
    </source>
</evidence>
<dbReference type="InterPro" id="IPR036397">
    <property type="entry name" value="RNaseH_sf"/>
</dbReference>
<dbReference type="SUPFAM" id="SSF53098">
    <property type="entry name" value="Ribonuclease H-like"/>
    <property type="match status" value="1"/>
</dbReference>
<evidence type="ECO:0000256" key="6">
    <source>
        <dbReference type="ARBA" id="ARBA00022918"/>
    </source>
</evidence>
<protein>
    <recommendedName>
        <fullName evidence="8">Integrase catalytic domain-containing protein</fullName>
    </recommendedName>
</protein>
<evidence type="ECO:0000256" key="7">
    <source>
        <dbReference type="SAM" id="MobiDB-lite"/>
    </source>
</evidence>
<dbReference type="InterPro" id="IPR041588">
    <property type="entry name" value="Integrase_H2C2"/>
</dbReference>
<feature type="compositionally biased region" description="Polar residues" evidence="7">
    <location>
        <begin position="751"/>
        <end position="763"/>
    </location>
</feature>
<dbReference type="PANTHER" id="PTHR37984:SF5">
    <property type="entry name" value="PROTEIN NYNRIN-LIKE"/>
    <property type="match status" value="1"/>
</dbReference>
<feature type="region of interest" description="Disordered" evidence="7">
    <location>
        <begin position="728"/>
        <end position="786"/>
    </location>
</feature>
<dbReference type="FunFam" id="1.10.340.70:FF:000001">
    <property type="entry name" value="Retrovirus-related Pol polyprotein from transposon gypsy-like Protein"/>
    <property type="match status" value="1"/>
</dbReference>
<dbReference type="PROSITE" id="PS50994">
    <property type="entry name" value="INTEGRASE"/>
    <property type="match status" value="1"/>
</dbReference>
<evidence type="ECO:0000256" key="3">
    <source>
        <dbReference type="ARBA" id="ARBA00022722"/>
    </source>
</evidence>
<dbReference type="GO" id="GO:0003676">
    <property type="term" value="F:nucleic acid binding"/>
    <property type="evidence" value="ECO:0007669"/>
    <property type="project" value="InterPro"/>
</dbReference>
<dbReference type="FunFam" id="3.30.70.270:FF:000020">
    <property type="entry name" value="Transposon Tf2-6 polyprotein-like Protein"/>
    <property type="match status" value="1"/>
</dbReference>
<dbReference type="GO" id="GO:0003964">
    <property type="term" value="F:RNA-directed DNA polymerase activity"/>
    <property type="evidence" value="ECO:0007669"/>
    <property type="project" value="UniProtKB-KW"/>
</dbReference>
<keyword evidence="5" id="KW-0378">Hydrolase</keyword>
<accession>A0A7J6NE97</accession>
<dbReference type="InterPro" id="IPR043128">
    <property type="entry name" value="Rev_trsase/Diguanyl_cyclase"/>
</dbReference>
<keyword evidence="6" id="KW-0695">RNA-directed DNA polymerase</keyword>
<name>A0A7J6NE97_PEROL</name>
<keyword evidence="3" id="KW-0540">Nuclease</keyword>
<dbReference type="CDD" id="cd09274">
    <property type="entry name" value="RNase_HI_RT_Ty3"/>
    <property type="match status" value="1"/>
</dbReference>
<evidence type="ECO:0000256" key="5">
    <source>
        <dbReference type="ARBA" id="ARBA00022801"/>
    </source>
</evidence>
<feature type="compositionally biased region" description="Low complexity" evidence="7">
    <location>
        <begin position="775"/>
        <end position="786"/>
    </location>
</feature>
<evidence type="ECO:0000256" key="2">
    <source>
        <dbReference type="ARBA" id="ARBA00022695"/>
    </source>
</evidence>
<evidence type="ECO:0000313" key="10">
    <source>
        <dbReference type="Proteomes" id="UP000541610"/>
    </source>
</evidence>
<evidence type="ECO:0000256" key="4">
    <source>
        <dbReference type="ARBA" id="ARBA00022759"/>
    </source>
</evidence>
<keyword evidence="1" id="KW-0808">Transferase</keyword>
<dbReference type="Pfam" id="PF00665">
    <property type="entry name" value="rve"/>
    <property type="match status" value="1"/>
</dbReference>
<gene>
    <name evidence="9" type="ORF">FOZ60_012353</name>
</gene>
<dbReference type="AlphaFoldDB" id="A0A7J6NE97"/>
<dbReference type="InterPro" id="IPR041373">
    <property type="entry name" value="RT_RNaseH"/>
</dbReference>
<dbReference type="Pfam" id="PF17917">
    <property type="entry name" value="RT_RNaseH"/>
    <property type="match status" value="1"/>
</dbReference>
<dbReference type="Pfam" id="PF17921">
    <property type="entry name" value="Integrase_H2C2"/>
    <property type="match status" value="1"/>
</dbReference>
<sequence>KCEFAAPSVHYLGHIFDGHGTRPDPDRVDTIANWAPPTTVTEIKQFLGLVGYYREFIPRFASIALPIQRLTSTCAATPNAIQEHWSAECDERFAILKRALMDLPALSYPDFDMPFEICCDASNYAIGAVLQQEGRPLSFFSQSLSGPQLRWHTFEKEGFALFRALQKFRHYVLGHGLVVTIFSDHRPLQHLAKCESPRVQRWVLAMQDYHFQVRYKEGVKNVNADALSRLPRRLPKVDCDSPDQKAVATFAVRDDVPAFNLVVLDQLFSRDELREAQTMDDTLRVVRDRVDSGEPLLKREWRTPELLPYKRIVSSLRVSDGLLVRLVRRDALDPLKAAVVLPPPLREQALDHYHDVTGHFARDKFVGKMQEEVYWPSMHLDGITYLQRCRECQVAGSHPTTRSPLVPVPVGRPWHTLAIDYLTIGTSSQGYKYLVVIQDYFTKWAEAFPLVRDTMEETLPHLLALFARFGPPVRMHSDQGSQFEGQLFRRTLEALNINRSRTTVYHPSGNGLVERLNGTLIGLLRRHTSVPDWPAHLPALLYRYNTAIHASTGYSPYMLMFAREPPREFVPVTTAYGPLMFDTVVYGEFVERVRAYLDDEVDKAVTRAAQRYRALYDRSAQPAPFYIGARVFLRVPSPENKLAPRWEADWVVTDIVGSQDPVKVVRIRQLETDKVKVSSVDHLRLDPIQFEDAPPDLIDRVQRAAPSVADLPPFVPEMPGDRQLHSRMGTNAGCTGSTAGTNTGNATSGSDSCGTTNGPSTTCDADPENDAAWPTTSTTNSRSLSGSSWCFGTFPCRSRYTHVESASADSHFRPSAGG</sequence>
<evidence type="ECO:0000259" key="8">
    <source>
        <dbReference type="PROSITE" id="PS50994"/>
    </source>
</evidence>
<feature type="compositionally biased region" description="Low complexity" evidence="7">
    <location>
        <begin position="729"/>
        <end position="750"/>
    </location>
</feature>